<gene>
    <name evidence="2" type="ORF">GCM10023322_63580</name>
</gene>
<evidence type="ECO:0000256" key="1">
    <source>
        <dbReference type="SAM" id="Phobius"/>
    </source>
</evidence>
<evidence type="ECO:0000313" key="3">
    <source>
        <dbReference type="Proteomes" id="UP001501570"/>
    </source>
</evidence>
<proteinExistence type="predicted"/>
<organism evidence="2 3">
    <name type="scientific">Rugosimonospora acidiphila</name>
    <dbReference type="NCBI Taxonomy" id="556531"/>
    <lineage>
        <taxon>Bacteria</taxon>
        <taxon>Bacillati</taxon>
        <taxon>Actinomycetota</taxon>
        <taxon>Actinomycetes</taxon>
        <taxon>Micromonosporales</taxon>
        <taxon>Micromonosporaceae</taxon>
        <taxon>Rugosimonospora</taxon>
    </lineage>
</organism>
<accession>A0ABP9SGD7</accession>
<comment type="caution">
    <text evidence="2">The sequence shown here is derived from an EMBL/GenBank/DDBJ whole genome shotgun (WGS) entry which is preliminary data.</text>
</comment>
<feature type="transmembrane region" description="Helical" evidence="1">
    <location>
        <begin position="90"/>
        <end position="108"/>
    </location>
</feature>
<keyword evidence="1" id="KW-0812">Transmembrane</keyword>
<reference evidence="3" key="1">
    <citation type="journal article" date="2019" name="Int. J. Syst. Evol. Microbiol.">
        <title>The Global Catalogue of Microorganisms (GCM) 10K type strain sequencing project: providing services to taxonomists for standard genome sequencing and annotation.</title>
        <authorList>
            <consortium name="The Broad Institute Genomics Platform"/>
            <consortium name="The Broad Institute Genome Sequencing Center for Infectious Disease"/>
            <person name="Wu L."/>
            <person name="Ma J."/>
        </authorList>
    </citation>
    <scope>NUCLEOTIDE SEQUENCE [LARGE SCALE GENOMIC DNA]</scope>
    <source>
        <strain evidence="3">JCM 18304</strain>
    </source>
</reference>
<evidence type="ECO:0008006" key="4">
    <source>
        <dbReference type="Google" id="ProtNLM"/>
    </source>
</evidence>
<feature type="transmembrane region" description="Helical" evidence="1">
    <location>
        <begin position="174"/>
        <end position="193"/>
    </location>
</feature>
<sequence length="222" mass="24425">MVEIMDDGRAGSDVRSPRPGTLDVETATARYLLHVLLPAWFVPGLLDWWMHRRSGIERTSGTRESLLHLAMISEIGGPLLLALLLEINPLMLALMGGAALLHETTAMWDVRLAAHSTREVTPAEQNIHSFLESLPFIAIGAVGCLHPRQVGALLRLRGGAAGWRLRRKHPPLPARYLVGVLGGVAVFGVLPYFEELHRCWRAGRAADRRVREGSRPCASATR</sequence>
<evidence type="ECO:0000313" key="2">
    <source>
        <dbReference type="EMBL" id="GAA5195880.1"/>
    </source>
</evidence>
<dbReference type="EMBL" id="BAABJQ010000025">
    <property type="protein sequence ID" value="GAA5195880.1"/>
    <property type="molecule type" value="Genomic_DNA"/>
</dbReference>
<protein>
    <recommendedName>
        <fullName evidence="4">Diguanylate cyclase/phosphodiesterase</fullName>
    </recommendedName>
</protein>
<feature type="transmembrane region" description="Helical" evidence="1">
    <location>
        <begin position="31"/>
        <end position="50"/>
    </location>
</feature>
<keyword evidence="1" id="KW-0472">Membrane</keyword>
<keyword evidence="1" id="KW-1133">Transmembrane helix</keyword>
<dbReference type="Proteomes" id="UP001501570">
    <property type="component" value="Unassembled WGS sequence"/>
</dbReference>
<name>A0ABP9SGD7_9ACTN</name>
<keyword evidence="3" id="KW-1185">Reference proteome</keyword>